<keyword evidence="1" id="KW-1133">Transmembrane helix</keyword>
<sequence>MNLGNLGSFNFEMPKPNIPNLGQPPREIDLSPEEAFKVKKIMSNLASTGLTVDSLFDLFNDWQSNKTKSTKRFVLSFSFILSLTIVAGVNITEIDLFGVSVQDEMSALFLSSLATILVISFFYYIYLQNKDWEVHTAKTSYVDKSLKNCLNMVEQIDDILTKKDIKSAKDLFDDFKSSYDKSNLEFEAYQAIKFYKNNLKDTRKSIDWVEKLELWGICILNFLALIAIITSF</sequence>
<name>A0A6M1TCY0_9BACT</name>
<reference evidence="2 3" key="1">
    <citation type="submission" date="2020-02" db="EMBL/GenBank/DDBJ databases">
        <title>Aliifodinibius halophilus 2W32, complete genome.</title>
        <authorList>
            <person name="Li Y."/>
            <person name="Wu S."/>
        </authorList>
    </citation>
    <scope>NUCLEOTIDE SEQUENCE [LARGE SCALE GENOMIC DNA]</scope>
    <source>
        <strain evidence="2 3">2W32</strain>
    </source>
</reference>
<feature type="transmembrane region" description="Helical" evidence="1">
    <location>
        <begin position="106"/>
        <end position="126"/>
    </location>
</feature>
<gene>
    <name evidence="2" type="ORF">G3569_18000</name>
</gene>
<accession>A0A6M1TCY0</accession>
<proteinExistence type="predicted"/>
<evidence type="ECO:0000313" key="3">
    <source>
        <dbReference type="Proteomes" id="UP000479132"/>
    </source>
</evidence>
<dbReference type="Proteomes" id="UP000479132">
    <property type="component" value="Unassembled WGS sequence"/>
</dbReference>
<keyword evidence="3" id="KW-1185">Reference proteome</keyword>
<comment type="caution">
    <text evidence="2">The sequence shown here is derived from an EMBL/GenBank/DDBJ whole genome shotgun (WGS) entry which is preliminary data.</text>
</comment>
<evidence type="ECO:0008006" key="4">
    <source>
        <dbReference type="Google" id="ProtNLM"/>
    </source>
</evidence>
<dbReference type="AlphaFoldDB" id="A0A6M1TCY0"/>
<dbReference type="RefSeq" id="WP_165271475.1">
    <property type="nucleotide sequence ID" value="NZ_JAALLS010000049.1"/>
</dbReference>
<protein>
    <recommendedName>
        <fullName evidence="4">SLATT domain-containing protein</fullName>
    </recommendedName>
</protein>
<dbReference type="EMBL" id="JAALLS010000049">
    <property type="protein sequence ID" value="NGP90253.1"/>
    <property type="molecule type" value="Genomic_DNA"/>
</dbReference>
<keyword evidence="1" id="KW-0812">Transmembrane</keyword>
<feature type="transmembrane region" description="Helical" evidence="1">
    <location>
        <begin position="73"/>
        <end position="94"/>
    </location>
</feature>
<evidence type="ECO:0000256" key="1">
    <source>
        <dbReference type="SAM" id="Phobius"/>
    </source>
</evidence>
<feature type="transmembrane region" description="Helical" evidence="1">
    <location>
        <begin position="212"/>
        <end position="230"/>
    </location>
</feature>
<evidence type="ECO:0000313" key="2">
    <source>
        <dbReference type="EMBL" id="NGP90253.1"/>
    </source>
</evidence>
<keyword evidence="1" id="KW-0472">Membrane</keyword>
<organism evidence="2 3">
    <name type="scientific">Fodinibius halophilus</name>
    <dbReference type="NCBI Taxonomy" id="1736908"/>
    <lineage>
        <taxon>Bacteria</taxon>
        <taxon>Pseudomonadati</taxon>
        <taxon>Balneolota</taxon>
        <taxon>Balneolia</taxon>
        <taxon>Balneolales</taxon>
        <taxon>Balneolaceae</taxon>
        <taxon>Fodinibius</taxon>
    </lineage>
</organism>